<gene>
    <name evidence="1" type="ORF">ATE48_08085</name>
</gene>
<dbReference type="SUPFAM" id="SSF46785">
    <property type="entry name" value="Winged helix' DNA-binding domain"/>
    <property type="match status" value="1"/>
</dbReference>
<dbReference type="InParanoid" id="A0A1B1AH43"/>
<dbReference type="CDD" id="cd00090">
    <property type="entry name" value="HTH_ARSR"/>
    <property type="match status" value="1"/>
</dbReference>
<dbReference type="OrthoDB" id="7618228at2"/>
<dbReference type="Gene3D" id="1.10.10.10">
    <property type="entry name" value="Winged helix-like DNA-binding domain superfamily/Winged helix DNA-binding domain"/>
    <property type="match status" value="1"/>
</dbReference>
<dbReference type="InterPro" id="IPR036390">
    <property type="entry name" value="WH_DNA-bd_sf"/>
</dbReference>
<dbReference type="Pfam" id="PF12840">
    <property type="entry name" value="HTH_20"/>
    <property type="match status" value="1"/>
</dbReference>
<evidence type="ECO:0008006" key="3">
    <source>
        <dbReference type="Google" id="ProtNLM"/>
    </source>
</evidence>
<sequence length="198" mass="21329">MAGKMATGGKSTAAYQVVKPAQLKAVVSPVRGTVYSMVAAFGPLSVREIAELIGAAPSSLYYHIERLIEVGLLVEAGARQIAKKPEQLYDVPSRRMRMTEAIKDPRNDRYLKAIVGSICKQANRDYARARSAPHCRITGASRNLRFARLIGRPDSATLAKVNEHLEAIAELLAESAEGDAGVVSFSWVLAPRGGGPKK</sequence>
<protein>
    <recommendedName>
        <fullName evidence="3">HTH arsR-type domain-containing protein</fullName>
    </recommendedName>
</protein>
<organism evidence="1 2">
    <name type="scientific">Candidatus Viadribacter manganicus</name>
    <dbReference type="NCBI Taxonomy" id="1759059"/>
    <lineage>
        <taxon>Bacteria</taxon>
        <taxon>Pseudomonadati</taxon>
        <taxon>Pseudomonadota</taxon>
        <taxon>Alphaproteobacteria</taxon>
        <taxon>Hyphomonadales</taxon>
        <taxon>Hyphomonadaceae</taxon>
        <taxon>Candidatus Viadribacter</taxon>
    </lineage>
</organism>
<reference evidence="1 2" key="1">
    <citation type="submission" date="2015-11" db="EMBL/GenBank/DDBJ databases">
        <title>Whole-Genome Sequence of Candidatus Oderbacter manganicum from the National Park Lower Oder Valley, Germany.</title>
        <authorList>
            <person name="Braun B."/>
            <person name="Liere K."/>
            <person name="Szewzyk U."/>
        </authorList>
    </citation>
    <scope>NUCLEOTIDE SEQUENCE [LARGE SCALE GENOMIC DNA]</scope>
    <source>
        <strain evidence="1 2">OTSz_A_272</strain>
    </source>
</reference>
<dbReference type="KEGG" id="cbot:ATE48_08085"/>
<dbReference type="InterPro" id="IPR011991">
    <property type="entry name" value="ArsR-like_HTH"/>
</dbReference>
<dbReference type="EMBL" id="CP013244">
    <property type="protein sequence ID" value="ANP45883.1"/>
    <property type="molecule type" value="Genomic_DNA"/>
</dbReference>
<dbReference type="Proteomes" id="UP000092498">
    <property type="component" value="Chromosome"/>
</dbReference>
<evidence type="ECO:0000313" key="2">
    <source>
        <dbReference type="Proteomes" id="UP000092498"/>
    </source>
</evidence>
<evidence type="ECO:0000313" key="1">
    <source>
        <dbReference type="EMBL" id="ANP45883.1"/>
    </source>
</evidence>
<accession>A0A1B1AH43</accession>
<dbReference type="RefSeq" id="WP_066769942.1">
    <property type="nucleotide sequence ID" value="NZ_CP013244.1"/>
</dbReference>
<proteinExistence type="predicted"/>
<dbReference type="InterPro" id="IPR036388">
    <property type="entry name" value="WH-like_DNA-bd_sf"/>
</dbReference>
<name>A0A1B1AH43_9PROT</name>
<dbReference type="AlphaFoldDB" id="A0A1B1AH43"/>
<dbReference type="GO" id="GO:0006355">
    <property type="term" value="P:regulation of DNA-templated transcription"/>
    <property type="evidence" value="ECO:0007669"/>
    <property type="project" value="UniProtKB-ARBA"/>
</dbReference>
<keyword evidence="2" id="KW-1185">Reference proteome</keyword>